<name>A0ABQ8G7F5_9PEZI</name>
<feature type="region of interest" description="Disordered" evidence="1">
    <location>
        <begin position="16"/>
        <end position="42"/>
    </location>
</feature>
<proteinExistence type="predicted"/>
<evidence type="ECO:0000313" key="2">
    <source>
        <dbReference type="EMBL" id="KAH7047330.1"/>
    </source>
</evidence>
<dbReference type="EMBL" id="JAGTJR010000016">
    <property type="protein sequence ID" value="KAH7047330.1"/>
    <property type="molecule type" value="Genomic_DNA"/>
</dbReference>
<keyword evidence="3" id="KW-1185">Reference proteome</keyword>
<evidence type="ECO:0000313" key="3">
    <source>
        <dbReference type="Proteomes" id="UP000774617"/>
    </source>
</evidence>
<protein>
    <submittedName>
        <fullName evidence="2">Uncharacterized protein</fullName>
    </submittedName>
</protein>
<feature type="region of interest" description="Disordered" evidence="1">
    <location>
        <begin position="123"/>
        <end position="161"/>
    </location>
</feature>
<sequence>MYLSRLLQAGTTLVQTGREGRPSIRGLPPSRDATGTGSRAGDRIETRAVSALWNCPGGPHNCMRSVGPHSGWIRRCRQHVCARSVVTRRGSLRGSKKHTAPRTAQMMICGSGFVFGQGRPTIGRMERAKRPTDQGSTPRGTKGGRPRKDRTNGSGRAASPAALARAYRHPFQLPHAVPAQSPGVSATPAPTTHALAVRPWAWPKQATDQHHMQRGRSNCHKLAVILGRCPCRTLVGRRLQLGKVIHVSTWRRT</sequence>
<accession>A0ABQ8G7F5</accession>
<dbReference type="Proteomes" id="UP000774617">
    <property type="component" value="Unassembled WGS sequence"/>
</dbReference>
<comment type="caution">
    <text evidence="2">The sequence shown here is derived from an EMBL/GenBank/DDBJ whole genome shotgun (WGS) entry which is preliminary data.</text>
</comment>
<reference evidence="2 3" key="1">
    <citation type="journal article" date="2021" name="Nat. Commun.">
        <title>Genetic determinants of endophytism in the Arabidopsis root mycobiome.</title>
        <authorList>
            <person name="Mesny F."/>
            <person name="Miyauchi S."/>
            <person name="Thiergart T."/>
            <person name="Pickel B."/>
            <person name="Atanasova L."/>
            <person name="Karlsson M."/>
            <person name="Huettel B."/>
            <person name="Barry K.W."/>
            <person name="Haridas S."/>
            <person name="Chen C."/>
            <person name="Bauer D."/>
            <person name="Andreopoulos W."/>
            <person name="Pangilinan J."/>
            <person name="LaButti K."/>
            <person name="Riley R."/>
            <person name="Lipzen A."/>
            <person name="Clum A."/>
            <person name="Drula E."/>
            <person name="Henrissat B."/>
            <person name="Kohler A."/>
            <person name="Grigoriev I.V."/>
            <person name="Martin F.M."/>
            <person name="Hacquard S."/>
        </authorList>
    </citation>
    <scope>NUCLEOTIDE SEQUENCE [LARGE SCALE GENOMIC DNA]</scope>
    <source>
        <strain evidence="2 3">MPI-SDFR-AT-0080</strain>
    </source>
</reference>
<gene>
    <name evidence="2" type="ORF">B0J12DRAFT_118439</name>
</gene>
<organism evidence="2 3">
    <name type="scientific">Macrophomina phaseolina</name>
    <dbReference type="NCBI Taxonomy" id="35725"/>
    <lineage>
        <taxon>Eukaryota</taxon>
        <taxon>Fungi</taxon>
        <taxon>Dikarya</taxon>
        <taxon>Ascomycota</taxon>
        <taxon>Pezizomycotina</taxon>
        <taxon>Dothideomycetes</taxon>
        <taxon>Dothideomycetes incertae sedis</taxon>
        <taxon>Botryosphaeriales</taxon>
        <taxon>Botryosphaeriaceae</taxon>
        <taxon>Macrophomina</taxon>
    </lineage>
</organism>
<evidence type="ECO:0000256" key="1">
    <source>
        <dbReference type="SAM" id="MobiDB-lite"/>
    </source>
</evidence>